<dbReference type="GO" id="GO:0008233">
    <property type="term" value="F:peptidase activity"/>
    <property type="evidence" value="ECO:0007669"/>
    <property type="project" value="UniProtKB-KW"/>
</dbReference>
<dbReference type="GO" id="GO:0006508">
    <property type="term" value="P:proteolysis"/>
    <property type="evidence" value="ECO:0007669"/>
    <property type="project" value="UniProtKB-KW"/>
</dbReference>
<keyword evidence="2" id="KW-0012">Acyltransferase</keyword>
<keyword evidence="3" id="KW-0862">Zinc</keyword>
<evidence type="ECO:0000259" key="4">
    <source>
        <dbReference type="Pfam" id="PF04389"/>
    </source>
</evidence>
<organism evidence="6">
    <name type="scientific">Melampsora larici-populina (strain 98AG31 / pathotype 3-4-7)</name>
    <name type="common">Poplar leaf rust fungus</name>
    <dbReference type="NCBI Taxonomy" id="747676"/>
    <lineage>
        <taxon>Eukaryota</taxon>
        <taxon>Fungi</taxon>
        <taxon>Dikarya</taxon>
        <taxon>Basidiomycota</taxon>
        <taxon>Pucciniomycotina</taxon>
        <taxon>Pucciniomycetes</taxon>
        <taxon>Pucciniales</taxon>
        <taxon>Melampsoraceae</taxon>
        <taxon>Melampsora</taxon>
    </lineage>
</organism>
<evidence type="ECO:0000256" key="2">
    <source>
        <dbReference type="ARBA" id="ARBA00023315"/>
    </source>
</evidence>
<keyword evidence="6" id="KW-1185">Reference proteome</keyword>
<dbReference type="EC" id="3.4.-.-" evidence="3"/>
<dbReference type="InParanoid" id="F4R8F4"/>
<dbReference type="RefSeq" id="XP_007405250.1">
    <property type="nucleotide sequence ID" value="XM_007405188.1"/>
</dbReference>
<keyword evidence="3" id="KW-0378">Hydrolase</keyword>
<dbReference type="Proteomes" id="UP000001072">
    <property type="component" value="Unassembled WGS sequence"/>
</dbReference>
<keyword evidence="3" id="KW-0479">Metal-binding</keyword>
<dbReference type="GeneID" id="18921685"/>
<dbReference type="KEGG" id="mlr:MELLADRAFT_102472"/>
<reference evidence="6" key="1">
    <citation type="journal article" date="2011" name="Proc. Natl. Acad. Sci. U.S.A.">
        <title>Obligate biotrophy features unraveled by the genomic analysis of rust fungi.</title>
        <authorList>
            <person name="Duplessis S."/>
            <person name="Cuomo C.A."/>
            <person name="Lin Y.-C."/>
            <person name="Aerts A."/>
            <person name="Tisserant E."/>
            <person name="Veneault-Fourrey C."/>
            <person name="Joly D.L."/>
            <person name="Hacquard S."/>
            <person name="Amselem J."/>
            <person name="Cantarel B.L."/>
            <person name="Chiu R."/>
            <person name="Coutinho P.M."/>
            <person name="Feau N."/>
            <person name="Field M."/>
            <person name="Frey P."/>
            <person name="Gelhaye E."/>
            <person name="Goldberg J."/>
            <person name="Grabherr M.G."/>
            <person name="Kodira C.D."/>
            <person name="Kohler A."/>
            <person name="Kuees U."/>
            <person name="Lindquist E.A."/>
            <person name="Lucas S.M."/>
            <person name="Mago R."/>
            <person name="Mauceli E."/>
            <person name="Morin E."/>
            <person name="Murat C."/>
            <person name="Pangilinan J.L."/>
            <person name="Park R."/>
            <person name="Pearson M."/>
            <person name="Quesneville H."/>
            <person name="Rouhier N."/>
            <person name="Sakthikumar S."/>
            <person name="Salamov A.A."/>
            <person name="Schmutz J."/>
            <person name="Selles B."/>
            <person name="Shapiro H."/>
            <person name="Tanguay P."/>
            <person name="Tuskan G.A."/>
            <person name="Henrissat B."/>
            <person name="Van de Peer Y."/>
            <person name="Rouze P."/>
            <person name="Ellis J.G."/>
            <person name="Dodds P.N."/>
            <person name="Schein J.E."/>
            <person name="Zhong S."/>
            <person name="Hamelin R.C."/>
            <person name="Grigoriev I.V."/>
            <person name="Szabo L.J."/>
            <person name="Martin F."/>
        </authorList>
    </citation>
    <scope>NUCLEOTIDE SEQUENCE [LARGE SCALE GENOMIC DNA]</scope>
    <source>
        <strain evidence="6">98AG31 / pathotype 3-4-7</strain>
    </source>
</reference>
<dbReference type="VEuPathDB" id="FungiDB:MELLADRAFT_102472"/>
<sequence>MTIEVIVLEMYFSTGVGSPDDSDSRERSEIQLDFKNPNSLLSKILIPRPVESQNLQSCRTLFESHFQSLSKTFQVPKQAQLFHNFKPPPIFQPIQVLNLTTWKYESHTFQDITPYGTKTFTNQIFTHDPTAPLRLILAAHIDSKYFPPGDPSEGFVGATDSAAPVAIILQIVKSISPLLDFQLEQFLNSADQIGQLKERITLQVVLFDGEEAFKDWTHTDSIYGARALAKKWAEPIRTPNALQKQTNQLDNIQAFVLFDLLGARSPSIHNFFEHQTGWMYEAWQEAELRLSKLGVISLTDIKTDSFFKDQVGSNQVRFFGGVEDDHIPFLAAKVPILHLISAPFPSVWHEITDNVNALDYSTILNWVKIGEVALIEYFGLQDFLESNLIKRHDELNGDVGLQTSKTQMRMSLSWIRLRKLGMIGNKKPLKV</sequence>
<name>F4R8F4_MELLP</name>
<dbReference type="AlphaFoldDB" id="F4R8F4"/>
<dbReference type="HOGENOM" id="CLU_045003_1_2_1"/>
<dbReference type="InterPro" id="IPR040234">
    <property type="entry name" value="QC/QCL"/>
</dbReference>
<dbReference type="GO" id="GO:0016603">
    <property type="term" value="F:glutaminyl-peptide cyclotransferase activity"/>
    <property type="evidence" value="ECO:0007669"/>
    <property type="project" value="TreeGrafter"/>
</dbReference>
<dbReference type="PANTHER" id="PTHR12283">
    <property type="entry name" value="GLUTAMINYL-PEPTIDE CYCLOTRANSFERASE"/>
    <property type="match status" value="1"/>
</dbReference>
<dbReference type="Gene3D" id="3.40.630.10">
    <property type="entry name" value="Zn peptidases"/>
    <property type="match status" value="1"/>
</dbReference>
<comment type="similarity">
    <text evidence="3">Belongs to the peptidase M28 family.</text>
</comment>
<keyword evidence="3" id="KW-0645">Protease</keyword>
<keyword evidence="1 5" id="KW-0808">Transferase</keyword>
<feature type="domain" description="Peptidase M28" evidence="4">
    <location>
        <begin position="125"/>
        <end position="367"/>
    </location>
</feature>
<dbReference type="STRING" id="747676.F4R8F4"/>
<dbReference type="eggNOG" id="KOG3946">
    <property type="taxonomic scope" value="Eukaryota"/>
</dbReference>
<protein>
    <recommendedName>
        <fullName evidence="3">Peptide hydrolase</fullName>
        <ecNumber evidence="3">3.4.-.-</ecNumber>
    </recommendedName>
</protein>
<dbReference type="PANTHER" id="PTHR12283:SF6">
    <property type="entry name" value="GLUTAMINYL-PEPTIDE CYCLOTRANSFERASE-RELATED"/>
    <property type="match status" value="1"/>
</dbReference>
<dbReference type="InterPro" id="IPR007484">
    <property type="entry name" value="Peptidase_M28"/>
</dbReference>
<evidence type="ECO:0000256" key="3">
    <source>
        <dbReference type="RuleBase" id="RU361240"/>
    </source>
</evidence>
<dbReference type="SUPFAM" id="SSF53187">
    <property type="entry name" value="Zn-dependent exopeptidases"/>
    <property type="match status" value="1"/>
</dbReference>
<dbReference type="Pfam" id="PF04389">
    <property type="entry name" value="Peptidase_M28"/>
    <property type="match status" value="1"/>
</dbReference>
<dbReference type="EMBL" id="GL883092">
    <property type="protein sequence ID" value="EGG11615.1"/>
    <property type="molecule type" value="Genomic_DNA"/>
</dbReference>
<dbReference type="GO" id="GO:0008270">
    <property type="term" value="F:zinc ion binding"/>
    <property type="evidence" value="ECO:0007669"/>
    <property type="project" value="TreeGrafter"/>
</dbReference>
<evidence type="ECO:0000256" key="1">
    <source>
        <dbReference type="ARBA" id="ARBA00022679"/>
    </source>
</evidence>
<evidence type="ECO:0000313" key="6">
    <source>
        <dbReference type="Proteomes" id="UP000001072"/>
    </source>
</evidence>
<gene>
    <name evidence="5" type="ORF">MELLADRAFT_102472</name>
</gene>
<accession>F4R8F4</accession>
<evidence type="ECO:0000313" key="5">
    <source>
        <dbReference type="EMBL" id="EGG11615.1"/>
    </source>
</evidence>
<proteinExistence type="inferred from homology"/>
<dbReference type="OrthoDB" id="3907302at2759"/>